<dbReference type="EMBL" id="CP001584">
    <property type="protein sequence ID" value="ADE29705.1"/>
    <property type="molecule type" value="Genomic_DNA"/>
</dbReference>
<evidence type="ECO:0000313" key="2">
    <source>
        <dbReference type="Proteomes" id="UP000006931"/>
    </source>
</evidence>
<organism evidence="1 2">
    <name type="scientific">Rickettsia prowazekii (strain Rp22)</name>
    <dbReference type="NCBI Taxonomy" id="449216"/>
    <lineage>
        <taxon>Bacteria</taxon>
        <taxon>Pseudomonadati</taxon>
        <taxon>Pseudomonadota</taxon>
        <taxon>Alphaproteobacteria</taxon>
        <taxon>Rickettsiales</taxon>
        <taxon>Rickettsiaceae</taxon>
        <taxon>Rickettsieae</taxon>
        <taxon>Rickettsia</taxon>
        <taxon>typhus group</taxon>
    </lineage>
</organism>
<protein>
    <submittedName>
        <fullName evidence="1">Uncharacterized protein</fullName>
    </submittedName>
</protein>
<dbReference type="HOGENOM" id="CLU_210422_0_0_5"/>
<dbReference type="RefSeq" id="WP_014607191.1">
    <property type="nucleotide sequence ID" value="NC_017560.1"/>
</dbReference>
<sequence length="59" mass="7110">MILILLKQTGFKILCHFLLMLHLVNLKTIAKELEYWLLPITKANLIKLIVRPMWLQYKF</sequence>
<gene>
    <name evidence="1" type="ORF">rpr22_0205</name>
</gene>
<proteinExistence type="predicted"/>
<reference evidence="1 2" key="1">
    <citation type="journal article" date="2010" name="Genome Res.">
        <title>Genomic, proteomic, and transcriptomic analysis of virulent and avirulent Rickettsia prowazekii reveals its adaptive mutation capabilities.</title>
        <authorList>
            <person name="Bechah Y."/>
            <person name="El Karkouri K."/>
            <person name="Mediannikov O."/>
            <person name="Leroy Q."/>
            <person name="Pelletier N."/>
            <person name="Robert C."/>
            <person name="Medigue C."/>
            <person name="Mege J.L."/>
            <person name="Raoult D."/>
        </authorList>
    </citation>
    <scope>NUCLEOTIDE SEQUENCE [LARGE SCALE GENOMIC DNA]</scope>
    <source>
        <strain evidence="1 2">Rp22</strain>
    </source>
</reference>
<dbReference type="AlphaFoldDB" id="D5AWB6"/>
<dbReference type="GeneID" id="57569323"/>
<dbReference type="Proteomes" id="UP000006931">
    <property type="component" value="Chromosome"/>
</dbReference>
<dbReference type="PATRIC" id="fig|449216.3.peg.201"/>
<dbReference type="KEGG" id="rpq:rpr22_0205"/>
<evidence type="ECO:0000313" key="1">
    <source>
        <dbReference type="EMBL" id="ADE29705.1"/>
    </source>
</evidence>
<accession>D5AWB6</accession>
<name>D5AWB6_RICPP</name>